<organism evidence="1">
    <name type="scientific">viral metagenome</name>
    <dbReference type="NCBI Taxonomy" id="1070528"/>
    <lineage>
        <taxon>unclassified sequences</taxon>
        <taxon>metagenomes</taxon>
        <taxon>organismal metagenomes</taxon>
    </lineage>
</organism>
<sequence length="79" mass="9365">MRQRFKQWLRDQACKRLKLWPHEMYCEAINNRVSVKRRGNQAYVVDIVVNVTNIGTESLRRSLCESVVFQLRKKAGWGV</sequence>
<accession>A0A6M3L4G8</accession>
<reference evidence="1" key="1">
    <citation type="submission" date="2020-03" db="EMBL/GenBank/DDBJ databases">
        <title>The deep terrestrial virosphere.</title>
        <authorList>
            <person name="Holmfeldt K."/>
            <person name="Nilsson E."/>
            <person name="Simone D."/>
            <person name="Lopez-Fernandez M."/>
            <person name="Wu X."/>
            <person name="de Brujin I."/>
            <person name="Lundin D."/>
            <person name="Andersson A."/>
            <person name="Bertilsson S."/>
            <person name="Dopson M."/>
        </authorList>
    </citation>
    <scope>NUCLEOTIDE SEQUENCE</scope>
    <source>
        <strain evidence="1">MM415B02514</strain>
    </source>
</reference>
<proteinExistence type="predicted"/>
<gene>
    <name evidence="1" type="ORF">MM415B02514_0007</name>
</gene>
<dbReference type="EMBL" id="MT142864">
    <property type="protein sequence ID" value="QJA89717.1"/>
    <property type="molecule type" value="Genomic_DNA"/>
</dbReference>
<evidence type="ECO:0000313" key="1">
    <source>
        <dbReference type="EMBL" id="QJA89717.1"/>
    </source>
</evidence>
<dbReference type="AlphaFoldDB" id="A0A6M3L4G8"/>
<name>A0A6M3L4G8_9ZZZZ</name>
<protein>
    <submittedName>
        <fullName evidence="1">Uncharacterized protein</fullName>
    </submittedName>
</protein>